<dbReference type="AlphaFoldDB" id="A0AA40E7T8"/>
<evidence type="ECO:0000313" key="6">
    <source>
        <dbReference type="EMBL" id="KAK0727176.1"/>
    </source>
</evidence>
<feature type="region of interest" description="SAM motif III" evidence="4">
    <location>
        <begin position="245"/>
        <end position="254"/>
    </location>
</feature>
<dbReference type="PANTHER" id="PTHR44068:SF11">
    <property type="entry name" value="GERANYL DIPHOSPHATE 2-C-METHYLTRANSFERASE"/>
    <property type="match status" value="1"/>
</dbReference>
<dbReference type="InterPro" id="IPR029063">
    <property type="entry name" value="SAM-dependent_MTases_sf"/>
</dbReference>
<evidence type="ECO:0000256" key="3">
    <source>
        <dbReference type="ARBA" id="ARBA00022691"/>
    </source>
</evidence>
<comment type="caution">
    <text evidence="4">Lacks conserved residue(s) required for the propagation of feature annotation.</text>
</comment>
<comment type="caution">
    <text evidence="6">The sequence shown here is derived from an EMBL/GenBank/DDBJ whole genome shotgun (WGS) entry which is preliminary data.</text>
</comment>
<keyword evidence="2 4" id="KW-0808">Transferase</keyword>
<evidence type="ECO:0000256" key="5">
    <source>
        <dbReference type="SAM" id="MobiDB-lite"/>
    </source>
</evidence>
<dbReference type="GeneID" id="85324467"/>
<dbReference type="EMBL" id="JAUIRO010000002">
    <property type="protein sequence ID" value="KAK0727176.1"/>
    <property type="molecule type" value="Genomic_DNA"/>
</dbReference>
<evidence type="ECO:0000313" key="7">
    <source>
        <dbReference type="Proteomes" id="UP001172101"/>
    </source>
</evidence>
<protein>
    <submittedName>
        <fullName evidence="6">S-adenosyl-L-methionine-dependent methyltransferase</fullName>
    </submittedName>
</protein>
<dbReference type="GO" id="GO:0008168">
    <property type="term" value="F:methyltransferase activity"/>
    <property type="evidence" value="ECO:0007669"/>
    <property type="project" value="UniProtKB-KW"/>
</dbReference>
<sequence length="368" mass="39391">MAIASSTAKPAAGAPPAAPSTSTDHQSQTTPDLSKEYDTPLGLAHTTMQALKGRIKLHYDLASDYYLNLWGEHIHHGYWPTDESKATDSKEVAQLALIKLLLDVSRVADGSRVLDVGCGVGGTSRYLAAELGCTVTGITISPKQVQIATRLTKAAAAAAAASASSPQLQQSTSASAQPPAAAADAADADGFIRLGKGRVRFVELDAESMGDYFAASSESFDAVWISEALSHFPNKALFFRNAYRLLKASGKLVLADWFKADGLGQAEFDADIKPIEDGMLLPPLCVQHDYVRLAEEAGLEVLAGGPKDISQNVSKTWDISWALVQNPALWAFAFSQGRDGIAFLQAFRAMRRGYANGSFRYAVMTFEK</sequence>
<evidence type="ECO:0000256" key="1">
    <source>
        <dbReference type="ARBA" id="ARBA00022603"/>
    </source>
</evidence>
<dbReference type="InterPro" id="IPR025774">
    <property type="entry name" value="PiNMT-like"/>
</dbReference>
<keyword evidence="3 4" id="KW-0949">S-adenosyl-L-methionine</keyword>
<dbReference type="GO" id="GO:0032259">
    <property type="term" value="P:methylation"/>
    <property type="evidence" value="ECO:0007669"/>
    <property type="project" value="UniProtKB-UniRule"/>
</dbReference>
<dbReference type="SUPFAM" id="SSF53335">
    <property type="entry name" value="S-adenosyl-L-methionine-dependent methyltransferases"/>
    <property type="match status" value="1"/>
</dbReference>
<keyword evidence="7" id="KW-1185">Reference proteome</keyword>
<dbReference type="PROSITE" id="PS51581">
    <property type="entry name" value="SAM_GTMT"/>
    <property type="match status" value="1"/>
</dbReference>
<proteinExistence type="inferred from homology"/>
<dbReference type="PANTHER" id="PTHR44068">
    <property type="entry name" value="ZGC:194242"/>
    <property type="match status" value="1"/>
</dbReference>
<reference evidence="6" key="1">
    <citation type="submission" date="2023-06" db="EMBL/GenBank/DDBJ databases">
        <title>Genome-scale phylogeny and comparative genomics of the fungal order Sordariales.</title>
        <authorList>
            <consortium name="Lawrence Berkeley National Laboratory"/>
            <person name="Hensen N."/>
            <person name="Bonometti L."/>
            <person name="Westerberg I."/>
            <person name="Brannstrom I.O."/>
            <person name="Guillou S."/>
            <person name="Cros-Aarteil S."/>
            <person name="Calhoun S."/>
            <person name="Haridas S."/>
            <person name="Kuo A."/>
            <person name="Mondo S."/>
            <person name="Pangilinan J."/>
            <person name="Riley R."/>
            <person name="LaButti K."/>
            <person name="Andreopoulos B."/>
            <person name="Lipzen A."/>
            <person name="Chen C."/>
            <person name="Yanf M."/>
            <person name="Daum C."/>
            <person name="Ng V."/>
            <person name="Clum A."/>
            <person name="Steindorff A."/>
            <person name="Ohm R."/>
            <person name="Martin F."/>
            <person name="Silar P."/>
            <person name="Natvig D."/>
            <person name="Lalanne C."/>
            <person name="Gautier V."/>
            <person name="Ament-velasquez S.L."/>
            <person name="Kruys A."/>
            <person name="Hutchinson M.I."/>
            <person name="Powell A.J."/>
            <person name="Barry K."/>
            <person name="Miller A.N."/>
            <person name="Grigoriev I.V."/>
            <person name="Debuchy R."/>
            <person name="Gladieux P."/>
            <person name="Thoren M.H."/>
            <person name="Johannesson H."/>
        </authorList>
    </citation>
    <scope>NUCLEOTIDE SEQUENCE</scope>
    <source>
        <strain evidence="6">SMH2392-1A</strain>
    </source>
</reference>
<accession>A0AA40E7T8</accession>
<dbReference type="Gene3D" id="3.40.50.150">
    <property type="entry name" value="Vaccinia Virus protein VP39"/>
    <property type="match status" value="1"/>
</dbReference>
<evidence type="ECO:0000256" key="4">
    <source>
        <dbReference type="PROSITE-ProRule" id="PRU00914"/>
    </source>
</evidence>
<organism evidence="6 7">
    <name type="scientific">Lasiosphaeria miniovina</name>
    <dbReference type="NCBI Taxonomy" id="1954250"/>
    <lineage>
        <taxon>Eukaryota</taxon>
        <taxon>Fungi</taxon>
        <taxon>Dikarya</taxon>
        <taxon>Ascomycota</taxon>
        <taxon>Pezizomycotina</taxon>
        <taxon>Sordariomycetes</taxon>
        <taxon>Sordariomycetidae</taxon>
        <taxon>Sordariales</taxon>
        <taxon>Lasiosphaeriaceae</taxon>
        <taxon>Lasiosphaeria</taxon>
    </lineage>
</organism>
<feature type="region of interest" description="Disordered" evidence="5">
    <location>
        <begin position="1"/>
        <end position="38"/>
    </location>
</feature>
<dbReference type="Pfam" id="PF13489">
    <property type="entry name" value="Methyltransf_23"/>
    <property type="match status" value="1"/>
</dbReference>
<dbReference type="Proteomes" id="UP001172101">
    <property type="component" value="Unassembled WGS sequence"/>
</dbReference>
<gene>
    <name evidence="6" type="ORF">B0T26DRAFT_693351</name>
</gene>
<evidence type="ECO:0000256" key="2">
    <source>
        <dbReference type="ARBA" id="ARBA00022679"/>
    </source>
</evidence>
<comment type="similarity">
    <text evidence="4">Belongs to the class I-like SAM-binding methyltransferase superfamily. gTMT family.</text>
</comment>
<name>A0AA40E7T8_9PEZI</name>
<dbReference type="InterPro" id="IPR050447">
    <property type="entry name" value="Erg6_SMT_methyltransf"/>
</dbReference>
<feature type="compositionally biased region" description="Low complexity" evidence="5">
    <location>
        <begin position="1"/>
        <end position="23"/>
    </location>
</feature>
<dbReference type="CDD" id="cd02440">
    <property type="entry name" value="AdoMet_MTases"/>
    <property type="match status" value="1"/>
</dbReference>
<dbReference type="RefSeq" id="XP_060300032.1">
    <property type="nucleotide sequence ID" value="XM_060441197.1"/>
</dbReference>
<feature type="region of interest" description="SAM motif I" evidence="4">
    <location>
        <begin position="113"/>
        <end position="122"/>
    </location>
</feature>
<keyword evidence="1 4" id="KW-0489">Methyltransferase</keyword>